<feature type="domain" description="Pyruvate:ferredoxin oxidoreductase core" evidence="3">
    <location>
        <begin position="259"/>
        <end position="341"/>
    </location>
</feature>
<dbReference type="EC" id="1.2.-.-" evidence="4"/>
<dbReference type="Gene3D" id="3.40.50.970">
    <property type="match status" value="1"/>
</dbReference>
<dbReference type="PATRIC" id="fig|1122241.3.peg.542"/>
<protein>
    <submittedName>
        <fullName evidence="4">2-oxoglutarate oxidoreductase subunit KorA</fullName>
        <ecNumber evidence="4">1.2.-.-</ecNumber>
    </submittedName>
</protein>
<dbReference type="PANTHER" id="PTHR43088:SF1">
    <property type="entry name" value="SUBUNIT OF PYRUVATE:FLAVODOXIN OXIDOREDUCTASE"/>
    <property type="match status" value="1"/>
</dbReference>
<keyword evidence="1 4" id="KW-0560">Oxidoreductase</keyword>
<dbReference type="AlphaFoldDB" id="A0A151B2B1"/>
<reference evidence="4 5" key="1">
    <citation type="submission" date="2016-02" db="EMBL/GenBank/DDBJ databases">
        <title>Genome sequence of Moorella mulderi DSM 14980.</title>
        <authorList>
            <person name="Poehlein A."/>
            <person name="Daniel R."/>
        </authorList>
    </citation>
    <scope>NUCLEOTIDE SEQUENCE [LARGE SCALE GENOMIC DNA]</scope>
    <source>
        <strain evidence="4 5">DSM 14980</strain>
    </source>
</reference>
<dbReference type="Pfam" id="PF01855">
    <property type="entry name" value="POR_N"/>
    <property type="match status" value="1"/>
</dbReference>
<proteinExistence type="predicted"/>
<evidence type="ECO:0000313" key="5">
    <source>
        <dbReference type="Proteomes" id="UP000075670"/>
    </source>
</evidence>
<evidence type="ECO:0000313" key="4">
    <source>
        <dbReference type="EMBL" id="KYH33797.1"/>
    </source>
</evidence>
<sequence length="363" mass="40066">MATRPVTGEQRAFMTGNEVVAWAALAAGADIMYGYPITPQNEIMHYWTRMASKYERGFLQTEDEIAAGFATVGGVLAGKRAFTATAGPGNVLMQEAMAMAEMMRLPTVVVVTQRGGPSTATVIYSQQELNLTCFGGNGEGLRIVYSPSSHDELFLYTIKAFNSAWKYRFPTFVLGDGYQSKMREPVTIFDPEARGITMEPCRPMVGLPGLPGEERDPAHLRNTYNLEDELYEVLMTAIKEYEAIAPQVVEWDTYAVDDAELLIIAHGVVSRAARAAVVSLRERGFKAGYFRPVTLRPFPAETLRTLAARARNLMVVESAYGQLKRQVQAGLYGLETPVTGYLRPGMGITPEEIVEFVHAKELI</sequence>
<dbReference type="SUPFAM" id="SSF52922">
    <property type="entry name" value="TK C-terminal domain-like"/>
    <property type="match status" value="1"/>
</dbReference>
<dbReference type="InterPro" id="IPR009014">
    <property type="entry name" value="Transketo_C/PFOR_II"/>
</dbReference>
<dbReference type="PANTHER" id="PTHR43088">
    <property type="entry name" value="SUBUNIT OF PYRUVATE:FLAVODOXIN OXIDOREDUCTASE-RELATED"/>
    <property type="match status" value="1"/>
</dbReference>
<dbReference type="CDD" id="cd07034">
    <property type="entry name" value="TPP_PYR_PFOR_IOR-alpha_like"/>
    <property type="match status" value="1"/>
</dbReference>
<dbReference type="GO" id="GO:0016491">
    <property type="term" value="F:oxidoreductase activity"/>
    <property type="evidence" value="ECO:0007669"/>
    <property type="project" value="UniProtKB-KW"/>
</dbReference>
<evidence type="ECO:0000256" key="1">
    <source>
        <dbReference type="ARBA" id="ARBA00023002"/>
    </source>
</evidence>
<organism evidence="4 5">
    <name type="scientific">Moorella mulderi DSM 14980</name>
    <dbReference type="NCBI Taxonomy" id="1122241"/>
    <lineage>
        <taxon>Bacteria</taxon>
        <taxon>Bacillati</taxon>
        <taxon>Bacillota</taxon>
        <taxon>Clostridia</taxon>
        <taxon>Neomoorellales</taxon>
        <taxon>Neomoorellaceae</taxon>
        <taxon>Neomoorella</taxon>
    </lineage>
</organism>
<dbReference type="InterPro" id="IPR033412">
    <property type="entry name" value="PFOR_II"/>
</dbReference>
<gene>
    <name evidence="4" type="primary">korA_2</name>
    <name evidence="4" type="ORF">MOMUL_05130</name>
</gene>
<dbReference type="OrthoDB" id="9794954at2"/>
<keyword evidence="5" id="KW-1185">Reference proteome</keyword>
<dbReference type="InterPro" id="IPR052368">
    <property type="entry name" value="2-oxoacid_oxidoreductase"/>
</dbReference>
<evidence type="ECO:0000259" key="3">
    <source>
        <dbReference type="Pfam" id="PF17147"/>
    </source>
</evidence>
<dbReference type="InterPro" id="IPR029061">
    <property type="entry name" value="THDP-binding"/>
</dbReference>
<comment type="caution">
    <text evidence="4">The sequence shown here is derived from an EMBL/GenBank/DDBJ whole genome shotgun (WGS) entry which is preliminary data.</text>
</comment>
<dbReference type="Proteomes" id="UP000075670">
    <property type="component" value="Unassembled WGS sequence"/>
</dbReference>
<evidence type="ECO:0000259" key="2">
    <source>
        <dbReference type="Pfam" id="PF01855"/>
    </source>
</evidence>
<dbReference type="InterPro" id="IPR002880">
    <property type="entry name" value="Pyrv_Fd/Flavodoxin_OxRdtase_N"/>
</dbReference>
<accession>A0A151B2B1</accession>
<dbReference type="EMBL" id="LTBC01000001">
    <property type="protein sequence ID" value="KYH33797.1"/>
    <property type="molecule type" value="Genomic_DNA"/>
</dbReference>
<dbReference type="SUPFAM" id="SSF52518">
    <property type="entry name" value="Thiamin diphosphate-binding fold (THDP-binding)"/>
    <property type="match status" value="1"/>
</dbReference>
<dbReference type="RefSeq" id="WP_062281043.1">
    <property type="nucleotide sequence ID" value="NZ_LTBC01000001.1"/>
</dbReference>
<dbReference type="Gene3D" id="3.40.50.920">
    <property type="match status" value="1"/>
</dbReference>
<dbReference type="Pfam" id="PF17147">
    <property type="entry name" value="PFOR_II"/>
    <property type="match status" value="1"/>
</dbReference>
<name>A0A151B2B1_9FIRM</name>
<feature type="domain" description="Pyruvate flavodoxin/ferredoxin oxidoreductase pyrimidine binding" evidence="2">
    <location>
        <begin position="23"/>
        <end position="192"/>
    </location>
</feature>